<reference evidence="3" key="1">
    <citation type="journal article" date="2014" name="Int. J. Syst. Evol. Microbiol.">
        <title>Complete genome sequence of Corynebacterium casei LMG S-19264T (=DSM 44701T), isolated from a smear-ripened cheese.</title>
        <authorList>
            <consortium name="US DOE Joint Genome Institute (JGI-PGF)"/>
            <person name="Walter F."/>
            <person name="Albersmeier A."/>
            <person name="Kalinowski J."/>
            <person name="Ruckert C."/>
        </authorList>
    </citation>
    <scope>NUCLEOTIDE SEQUENCE</scope>
    <source>
        <strain evidence="3">CGMCC 1.12987</strain>
    </source>
</reference>
<dbReference type="PANTHER" id="PTHR31435">
    <property type="entry name" value="PROTEIN NATD1"/>
    <property type="match status" value="1"/>
</dbReference>
<dbReference type="SUPFAM" id="SSF55729">
    <property type="entry name" value="Acyl-CoA N-acyltransferases (Nat)"/>
    <property type="match status" value="1"/>
</dbReference>
<dbReference type="InterPro" id="IPR031165">
    <property type="entry name" value="GNAT_YJDJ"/>
</dbReference>
<dbReference type="InterPro" id="IPR000182">
    <property type="entry name" value="GNAT_dom"/>
</dbReference>
<evidence type="ECO:0000313" key="3">
    <source>
        <dbReference type="EMBL" id="GGG13385.1"/>
    </source>
</evidence>
<dbReference type="GO" id="GO:0016747">
    <property type="term" value="F:acyltransferase activity, transferring groups other than amino-acyl groups"/>
    <property type="evidence" value="ECO:0007669"/>
    <property type="project" value="InterPro"/>
</dbReference>
<evidence type="ECO:0000259" key="1">
    <source>
        <dbReference type="PROSITE" id="PS51186"/>
    </source>
</evidence>
<accession>A0A917D592</accession>
<dbReference type="Gene3D" id="3.40.630.30">
    <property type="match status" value="1"/>
</dbReference>
<dbReference type="RefSeq" id="WP_188532171.1">
    <property type="nucleotide sequence ID" value="NZ_BMGR01000011.1"/>
</dbReference>
<organism evidence="3 4">
    <name type="scientific">Paenibacillus abyssi</name>
    <dbReference type="NCBI Taxonomy" id="1340531"/>
    <lineage>
        <taxon>Bacteria</taxon>
        <taxon>Bacillati</taxon>
        <taxon>Bacillota</taxon>
        <taxon>Bacilli</taxon>
        <taxon>Bacillales</taxon>
        <taxon>Paenibacillaceae</taxon>
        <taxon>Paenibacillus</taxon>
    </lineage>
</organism>
<dbReference type="PANTHER" id="PTHR31435:SF10">
    <property type="entry name" value="BSR4717 PROTEIN"/>
    <property type="match status" value="1"/>
</dbReference>
<proteinExistence type="predicted"/>
<feature type="domain" description="N-acetyltransferase" evidence="1">
    <location>
        <begin position="1"/>
        <end position="91"/>
    </location>
</feature>
<feature type="domain" description="N-acetyltransferase" evidence="2">
    <location>
        <begin position="3"/>
        <end position="90"/>
    </location>
</feature>
<dbReference type="AlphaFoldDB" id="A0A917D592"/>
<evidence type="ECO:0000313" key="4">
    <source>
        <dbReference type="Proteomes" id="UP000644756"/>
    </source>
</evidence>
<sequence>MRETIQEGNGFHVIEDGQVIGEITYVILDEHTLKIDHTYVDPALRGQKIAEDLVKRVVDYAREAGKKIVPACTYADAQFRRRKEYHDVWAR</sequence>
<dbReference type="Pfam" id="PF14542">
    <property type="entry name" value="Acetyltransf_CG"/>
    <property type="match status" value="1"/>
</dbReference>
<dbReference type="Proteomes" id="UP000644756">
    <property type="component" value="Unassembled WGS sequence"/>
</dbReference>
<gene>
    <name evidence="3" type="ORF">GCM10010916_32890</name>
</gene>
<reference evidence="3" key="2">
    <citation type="submission" date="2020-09" db="EMBL/GenBank/DDBJ databases">
        <authorList>
            <person name="Sun Q."/>
            <person name="Zhou Y."/>
        </authorList>
    </citation>
    <scope>NUCLEOTIDE SEQUENCE</scope>
    <source>
        <strain evidence="3">CGMCC 1.12987</strain>
    </source>
</reference>
<protein>
    <submittedName>
        <fullName evidence="3">N-acetyltransferase</fullName>
    </submittedName>
</protein>
<dbReference type="CDD" id="cd04301">
    <property type="entry name" value="NAT_SF"/>
    <property type="match status" value="1"/>
</dbReference>
<dbReference type="InterPro" id="IPR016181">
    <property type="entry name" value="Acyl_CoA_acyltransferase"/>
</dbReference>
<keyword evidence="4" id="KW-1185">Reference proteome</keyword>
<dbReference type="PROSITE" id="PS51729">
    <property type="entry name" value="GNAT_YJDJ"/>
    <property type="match status" value="1"/>
</dbReference>
<evidence type="ECO:0000259" key="2">
    <source>
        <dbReference type="PROSITE" id="PS51729"/>
    </source>
</evidence>
<comment type="caution">
    <text evidence="3">The sequence shown here is derived from an EMBL/GenBank/DDBJ whole genome shotgun (WGS) entry which is preliminary data.</text>
</comment>
<dbReference type="PROSITE" id="PS51186">
    <property type="entry name" value="GNAT"/>
    <property type="match status" value="1"/>
</dbReference>
<name>A0A917D592_9BACL</name>
<dbReference type="EMBL" id="BMGR01000011">
    <property type="protein sequence ID" value="GGG13385.1"/>
    <property type="molecule type" value="Genomic_DNA"/>
</dbReference>
<dbReference type="InterPro" id="IPR045057">
    <property type="entry name" value="Gcn5-rel_NAT"/>
</dbReference>